<dbReference type="EMBL" id="JBHMBL010000001">
    <property type="protein sequence ID" value="MFB9641510.1"/>
    <property type="molecule type" value="Genomic_DNA"/>
</dbReference>
<evidence type="ECO:0000313" key="3">
    <source>
        <dbReference type="Proteomes" id="UP001589667"/>
    </source>
</evidence>
<accession>A0ABV5SME9</accession>
<feature type="coiled-coil region" evidence="1">
    <location>
        <begin position="6"/>
        <end position="33"/>
    </location>
</feature>
<proteinExistence type="predicted"/>
<reference evidence="2 3" key="1">
    <citation type="submission" date="2024-09" db="EMBL/GenBank/DDBJ databases">
        <authorList>
            <person name="Sun Q."/>
            <person name="Mori K."/>
        </authorList>
    </citation>
    <scope>NUCLEOTIDE SEQUENCE [LARGE SCALE GENOMIC DNA]</scope>
    <source>
        <strain evidence="2 3">JCM 14321</strain>
    </source>
</reference>
<sequence length="55" mass="6080">MTEEAREAARLDIQAAEAAITEARARLTAAINEGARAHNVLNDLNYAEQRARTRD</sequence>
<comment type="caution">
    <text evidence="2">The sequence shown here is derived from an EMBL/GenBank/DDBJ whole genome shotgun (WGS) entry which is preliminary data.</text>
</comment>
<evidence type="ECO:0000313" key="2">
    <source>
        <dbReference type="EMBL" id="MFB9641510.1"/>
    </source>
</evidence>
<name>A0ABV5SME9_9MICO</name>
<keyword evidence="3" id="KW-1185">Reference proteome</keyword>
<gene>
    <name evidence="2" type="ORF">ACFFQV_04300</name>
</gene>
<keyword evidence="1" id="KW-0175">Coiled coil</keyword>
<evidence type="ECO:0000256" key="1">
    <source>
        <dbReference type="SAM" id="Coils"/>
    </source>
</evidence>
<organism evidence="2 3">
    <name type="scientific">Agromyces lapidis</name>
    <dbReference type="NCBI Taxonomy" id="279574"/>
    <lineage>
        <taxon>Bacteria</taxon>
        <taxon>Bacillati</taxon>
        <taxon>Actinomycetota</taxon>
        <taxon>Actinomycetes</taxon>
        <taxon>Micrococcales</taxon>
        <taxon>Microbacteriaceae</taxon>
        <taxon>Agromyces</taxon>
    </lineage>
</organism>
<dbReference type="Proteomes" id="UP001589667">
    <property type="component" value="Unassembled WGS sequence"/>
</dbReference>
<protein>
    <submittedName>
        <fullName evidence="2">Uncharacterized protein</fullName>
    </submittedName>
</protein>
<dbReference type="RefSeq" id="WP_157423103.1">
    <property type="nucleotide sequence ID" value="NZ_BAAANI010000006.1"/>
</dbReference>